<evidence type="ECO:0000313" key="2">
    <source>
        <dbReference type="Proteomes" id="UP000294824"/>
    </source>
</evidence>
<proteinExistence type="predicted"/>
<name>A0A4R8MA97_9FLAO</name>
<dbReference type="AlphaFoldDB" id="A0A4R8MA97"/>
<accession>A0A4R8MA97</accession>
<dbReference type="InterPro" id="IPR016186">
    <property type="entry name" value="C-type_lectin-like/link_sf"/>
</dbReference>
<comment type="caution">
    <text evidence="1">The sequence shown here is derived from an EMBL/GenBank/DDBJ whole genome shotgun (WGS) entry which is preliminary data.</text>
</comment>
<sequence>MKHFTYKVFLIFAIFVVYQPLFSQDRTIIMGTATIKNICKDGKVSGEGGKCVFEVKFYPQDNLTLDQAKAKAAEFGLSLATPEELTEAYTYLKLNQHSYGLLANGQMAVPIQADISTFKKGPNIGITGGNQGFFYTMKPGTPIVAPPKPITTTNSGSNVIKLSGDAGTPVVIDQSKDGYYNREFFKLNGINYSDSQAAVYDAYKKKYANGVGNIMQDKWDDANYQHILNRSLDQYINEKFPNRYKNNTTHLKGYLKYLITNKDNTCKSCKLTRYEFVGFFVPEYLKTLRTGANPVLSKQFSEYVSFHLAKANRYTLESWKYYSRSTTAELNDTPFIPGLQFNDGPTLIDREDIEPIVYDDSGRGRFIKSGIPLGDKTVNEFKSKGMNGSPMYFTHEQNMKILDFSMPLVAQSFPDDPSVSTLLNIPNYLSSNLSAEAQALNIVSSHAQKAGISLATGATVLFSAQALNAFSVALTTATNLSGGTIDGVTMTYTIISSKLGSKAIGPALSSAIGPVAVGVSVFMVGFMPTGGKAIEIAIFENSLKEGCYIKPRNENWQTMSDQEKIENFTFLFKMLVLDAKDFTYLIPDHIASISEQRKLETEAANMVSNPELKSKILATMDARYNTPNMYYYREANLTLEQAINKANFNRWQLAKEDEVREAWISGFDAYAFLRMADGRFAVPVQSDHSNFKRGANIDAKGGIIKVFCIL</sequence>
<dbReference type="Proteomes" id="UP000294824">
    <property type="component" value="Unassembled WGS sequence"/>
</dbReference>
<protein>
    <submittedName>
        <fullName evidence="1">Extracellular link domain-containing protein</fullName>
    </submittedName>
</protein>
<evidence type="ECO:0000313" key="1">
    <source>
        <dbReference type="EMBL" id="TDY61027.1"/>
    </source>
</evidence>
<reference evidence="1 2" key="1">
    <citation type="submission" date="2019-03" db="EMBL/GenBank/DDBJ databases">
        <title>Genomic Encyclopedia of Type Strains, Phase III (KMG-III): the genomes of soil and plant-associated and newly described type strains.</title>
        <authorList>
            <person name="Whitman W."/>
        </authorList>
    </citation>
    <scope>NUCLEOTIDE SEQUENCE [LARGE SCALE GENOMIC DNA]</scope>
    <source>
        <strain evidence="1 2">CECT 8301</strain>
    </source>
</reference>
<dbReference type="EMBL" id="SORL01000010">
    <property type="protein sequence ID" value="TDY61027.1"/>
    <property type="molecule type" value="Genomic_DNA"/>
</dbReference>
<organism evidence="1 2">
    <name type="scientific">Algibacter lectus</name>
    <dbReference type="NCBI Taxonomy" id="221126"/>
    <lineage>
        <taxon>Bacteria</taxon>
        <taxon>Pseudomonadati</taxon>
        <taxon>Bacteroidota</taxon>
        <taxon>Flavobacteriia</taxon>
        <taxon>Flavobacteriales</taxon>
        <taxon>Flavobacteriaceae</taxon>
        <taxon>Algibacter</taxon>
    </lineage>
</organism>
<dbReference type="Gene3D" id="3.10.100.10">
    <property type="entry name" value="Mannose-Binding Protein A, subunit A"/>
    <property type="match status" value="1"/>
</dbReference>
<keyword evidence="2" id="KW-1185">Reference proteome</keyword>
<dbReference type="RefSeq" id="WP_133968476.1">
    <property type="nucleotide sequence ID" value="NZ_SORL01000010.1"/>
</dbReference>
<gene>
    <name evidence="1" type="ORF">DFQ06_3037</name>
</gene>